<accession>A0A2P2PFE3</accession>
<proteinExistence type="predicted"/>
<protein>
    <submittedName>
        <fullName evidence="1">Uncharacterized protein</fullName>
    </submittedName>
</protein>
<reference evidence="1" key="1">
    <citation type="submission" date="2018-02" db="EMBL/GenBank/DDBJ databases">
        <title>Rhizophora mucronata_Transcriptome.</title>
        <authorList>
            <person name="Meera S.P."/>
            <person name="Sreeshan A."/>
            <person name="Augustine A."/>
        </authorList>
    </citation>
    <scope>NUCLEOTIDE SEQUENCE</scope>
    <source>
        <tissue evidence="1">Leaf</tissue>
    </source>
</reference>
<dbReference type="EMBL" id="GGEC01072964">
    <property type="protein sequence ID" value="MBX53448.1"/>
    <property type="molecule type" value="Transcribed_RNA"/>
</dbReference>
<name>A0A2P2PFE3_RHIMU</name>
<evidence type="ECO:0000313" key="1">
    <source>
        <dbReference type="EMBL" id="MBX53448.1"/>
    </source>
</evidence>
<organism evidence="1">
    <name type="scientific">Rhizophora mucronata</name>
    <name type="common">Asiatic mangrove</name>
    <dbReference type="NCBI Taxonomy" id="61149"/>
    <lineage>
        <taxon>Eukaryota</taxon>
        <taxon>Viridiplantae</taxon>
        <taxon>Streptophyta</taxon>
        <taxon>Embryophyta</taxon>
        <taxon>Tracheophyta</taxon>
        <taxon>Spermatophyta</taxon>
        <taxon>Magnoliopsida</taxon>
        <taxon>eudicotyledons</taxon>
        <taxon>Gunneridae</taxon>
        <taxon>Pentapetalae</taxon>
        <taxon>rosids</taxon>
        <taxon>fabids</taxon>
        <taxon>Malpighiales</taxon>
        <taxon>Rhizophoraceae</taxon>
        <taxon>Rhizophora</taxon>
    </lineage>
</organism>
<sequence length="31" mass="3423">MLKTQNLDGATCVQILTKLTHLAIKVQNLLT</sequence>
<dbReference type="AlphaFoldDB" id="A0A2P2PFE3"/>